<dbReference type="Proteomes" id="UP000824120">
    <property type="component" value="Chromosome 4"/>
</dbReference>
<keyword evidence="1" id="KW-0677">Repeat</keyword>
<name>A0A9J5ZAW1_SOLCO</name>
<feature type="transmembrane region" description="Helical" evidence="2">
    <location>
        <begin position="96"/>
        <end position="123"/>
    </location>
</feature>
<dbReference type="Gene3D" id="1.10.10.440">
    <property type="entry name" value="FF domain"/>
    <property type="match status" value="1"/>
</dbReference>
<dbReference type="EMBL" id="JACXVP010000004">
    <property type="protein sequence ID" value="KAG5608604.1"/>
    <property type="molecule type" value="Genomic_DNA"/>
</dbReference>
<reference evidence="3 4" key="1">
    <citation type="submission" date="2020-09" db="EMBL/GenBank/DDBJ databases">
        <title>De no assembly of potato wild relative species, Solanum commersonii.</title>
        <authorList>
            <person name="Cho K."/>
        </authorList>
    </citation>
    <scope>NUCLEOTIDE SEQUENCE [LARGE SCALE GENOMIC DNA]</scope>
    <source>
        <strain evidence="3">LZ3.2</strain>
        <tissue evidence="3">Leaf</tissue>
    </source>
</reference>
<dbReference type="PANTHER" id="PTHR15377:SF3">
    <property type="entry name" value="WW DOMAIN-CONTAINING PROTEIN"/>
    <property type="match status" value="1"/>
</dbReference>
<evidence type="ECO:0000313" key="4">
    <source>
        <dbReference type="Proteomes" id="UP000824120"/>
    </source>
</evidence>
<dbReference type="AlphaFoldDB" id="A0A9J5ZAW1"/>
<dbReference type="FunFam" id="1.10.10.440:FF:000028">
    <property type="entry name" value="Pre-mRNA-processing protein 40C"/>
    <property type="match status" value="1"/>
</dbReference>
<dbReference type="GO" id="GO:0070063">
    <property type="term" value="F:RNA polymerase binding"/>
    <property type="evidence" value="ECO:0007669"/>
    <property type="project" value="InterPro"/>
</dbReference>
<protein>
    <submittedName>
        <fullName evidence="3">Uncharacterized protein</fullName>
    </submittedName>
</protein>
<dbReference type="PANTHER" id="PTHR15377">
    <property type="entry name" value="TRANSCRIPTION ELONGATION REGULATOR 1"/>
    <property type="match status" value="1"/>
</dbReference>
<evidence type="ECO:0000256" key="1">
    <source>
        <dbReference type="ARBA" id="ARBA00022737"/>
    </source>
</evidence>
<organism evidence="3 4">
    <name type="scientific">Solanum commersonii</name>
    <name type="common">Commerson's wild potato</name>
    <name type="synonym">Commerson's nightshade</name>
    <dbReference type="NCBI Taxonomy" id="4109"/>
    <lineage>
        <taxon>Eukaryota</taxon>
        <taxon>Viridiplantae</taxon>
        <taxon>Streptophyta</taxon>
        <taxon>Embryophyta</taxon>
        <taxon>Tracheophyta</taxon>
        <taxon>Spermatophyta</taxon>
        <taxon>Magnoliopsida</taxon>
        <taxon>eudicotyledons</taxon>
        <taxon>Gunneridae</taxon>
        <taxon>Pentapetalae</taxon>
        <taxon>asterids</taxon>
        <taxon>lamiids</taxon>
        <taxon>Solanales</taxon>
        <taxon>Solanaceae</taxon>
        <taxon>Solanoideae</taxon>
        <taxon>Solaneae</taxon>
        <taxon>Solanum</taxon>
    </lineage>
</organism>
<dbReference type="InterPro" id="IPR045148">
    <property type="entry name" value="TCRG1-like"/>
</dbReference>
<proteinExistence type="predicted"/>
<evidence type="ECO:0000256" key="2">
    <source>
        <dbReference type="SAM" id="Phobius"/>
    </source>
</evidence>
<keyword evidence="4" id="KW-1185">Reference proteome</keyword>
<dbReference type="SUPFAM" id="SSF81698">
    <property type="entry name" value="FF domain"/>
    <property type="match status" value="1"/>
</dbReference>
<keyword evidence="2" id="KW-0472">Membrane</keyword>
<comment type="caution">
    <text evidence="3">The sequence shown here is derived from an EMBL/GenBank/DDBJ whole genome shotgun (WGS) entry which is preliminary data.</text>
</comment>
<dbReference type="InterPro" id="IPR036517">
    <property type="entry name" value="FF_domain_sf"/>
</dbReference>
<gene>
    <name evidence="3" type="ORF">H5410_019885</name>
</gene>
<dbReference type="OrthoDB" id="187617at2759"/>
<dbReference type="GO" id="GO:0003712">
    <property type="term" value="F:transcription coregulator activity"/>
    <property type="evidence" value="ECO:0007669"/>
    <property type="project" value="TreeGrafter"/>
</dbReference>
<dbReference type="GO" id="GO:0005634">
    <property type="term" value="C:nucleus"/>
    <property type="evidence" value="ECO:0007669"/>
    <property type="project" value="TreeGrafter"/>
</dbReference>
<keyword evidence="2" id="KW-1133">Transmembrane helix</keyword>
<keyword evidence="2" id="KW-0812">Transmembrane</keyword>
<sequence length="165" mass="19836">MAVEERCAQEFKVLLAEVITVEACSRETEDGKTVSNSWSTAKQLLKGDLRYSKMARKDRETLWRRYVEDIHRRQKSTLDEVDKARSKGSSDSRRRVFLFFLLFLFLFISLFLFLFFFFLLFFWRITRHRRWQGSFHGTELRKDIWSSSRLGSFPFLPINMFHQNA</sequence>
<evidence type="ECO:0000313" key="3">
    <source>
        <dbReference type="EMBL" id="KAG5608604.1"/>
    </source>
</evidence>
<accession>A0A9J5ZAW1</accession>